<comment type="caution">
    <text evidence="4">The sequence shown here is derived from an EMBL/GenBank/DDBJ whole genome shotgun (WGS) entry which is preliminary data.</text>
</comment>
<dbReference type="GO" id="GO:0034354">
    <property type="term" value="P:'de novo' NAD+ biosynthetic process from L-tryptophan"/>
    <property type="evidence" value="ECO:0007669"/>
    <property type="project" value="TreeGrafter"/>
</dbReference>
<dbReference type="OrthoDB" id="4662583at2759"/>
<dbReference type="PANTHER" id="PTHR28657:SF11">
    <property type="entry name" value="INDOLEAMINE 2,3-DIOXYGENASE"/>
    <property type="match status" value="1"/>
</dbReference>
<dbReference type="InterPro" id="IPR037217">
    <property type="entry name" value="Trp/Indoleamine_2_3_dOase-like"/>
</dbReference>
<dbReference type="SUPFAM" id="SSF140959">
    <property type="entry name" value="Indolic compounds 2,3-dioxygenase-like"/>
    <property type="match status" value="1"/>
</dbReference>
<name>A0A8H3TVV7_9TREE</name>
<dbReference type="GO" id="GO:0005737">
    <property type="term" value="C:cytoplasm"/>
    <property type="evidence" value="ECO:0007669"/>
    <property type="project" value="TreeGrafter"/>
</dbReference>
<proteinExistence type="inferred from homology"/>
<dbReference type="GO" id="GO:0046872">
    <property type="term" value="F:metal ion binding"/>
    <property type="evidence" value="ECO:0007669"/>
    <property type="project" value="UniProtKB-KW"/>
</dbReference>
<keyword evidence="5" id="KW-1185">Reference proteome</keyword>
<dbReference type="PANTHER" id="PTHR28657">
    <property type="entry name" value="INDOLEAMINE 2,3-DIOXYGENASE"/>
    <property type="match status" value="1"/>
</dbReference>
<reference evidence="4" key="1">
    <citation type="submission" date="2020-07" db="EMBL/GenBank/DDBJ databases">
        <title>Draft Genome Sequence of a Deep-Sea Yeast, Naganishia (Cryptococcus) liquefaciens strain N6.</title>
        <authorList>
            <person name="Han Y.W."/>
            <person name="Kajitani R."/>
            <person name="Morimoto H."/>
            <person name="Parhat M."/>
            <person name="Tsubouchi H."/>
            <person name="Bakenova O."/>
            <person name="Ogata M."/>
            <person name="Argunhan B."/>
            <person name="Aoki R."/>
            <person name="Kajiwara S."/>
            <person name="Itoh T."/>
            <person name="Iwasaki H."/>
        </authorList>
    </citation>
    <scope>NUCLEOTIDE SEQUENCE</scope>
    <source>
        <strain evidence="4">N6</strain>
    </source>
</reference>
<keyword evidence="2" id="KW-0479">Metal-binding</keyword>
<evidence type="ECO:0000313" key="4">
    <source>
        <dbReference type="EMBL" id="GHJ88019.1"/>
    </source>
</evidence>
<dbReference type="Proteomes" id="UP000620104">
    <property type="component" value="Unassembled WGS sequence"/>
</dbReference>
<dbReference type="GO" id="GO:0020037">
    <property type="term" value="F:heme binding"/>
    <property type="evidence" value="ECO:0007669"/>
    <property type="project" value="InterPro"/>
</dbReference>
<dbReference type="GO" id="GO:0033754">
    <property type="term" value="F:indoleamine 2,3-dioxygenase activity"/>
    <property type="evidence" value="ECO:0007669"/>
    <property type="project" value="TreeGrafter"/>
</dbReference>
<evidence type="ECO:0000256" key="2">
    <source>
        <dbReference type="ARBA" id="ARBA00022723"/>
    </source>
</evidence>
<dbReference type="InterPro" id="IPR000898">
    <property type="entry name" value="Indolamine_dOase"/>
</dbReference>
<dbReference type="AlphaFoldDB" id="A0A8H3TVV7"/>
<evidence type="ECO:0000256" key="3">
    <source>
        <dbReference type="ARBA" id="ARBA00023004"/>
    </source>
</evidence>
<evidence type="ECO:0008006" key="6">
    <source>
        <dbReference type="Google" id="ProtNLM"/>
    </source>
</evidence>
<dbReference type="EMBL" id="BLZA01000028">
    <property type="protein sequence ID" value="GHJ88019.1"/>
    <property type="molecule type" value="Genomic_DNA"/>
</dbReference>
<evidence type="ECO:0000313" key="5">
    <source>
        <dbReference type="Proteomes" id="UP000620104"/>
    </source>
</evidence>
<sequence length="418" mass="46678">MSVHSTESQETSLQDHLDALIANEGAGSWPPSPSYVDSWPAELAAYHNIALLAPPRFVDSSELHPSRPDDQLAVRIADNRQWLTSQLAENVDIEAVMRLLPSMDTAPRGGMLACLAYLAHLYRWGTLPVVRIAQDEKHLPGMPQEIARPFEWLREEYGLKTNGGSLYTMTLLNVDSESNLVYSNIRHLADRYPTAWDAERLNASIFYEMERLALPLYTAIAGLADAKDPTPLLAQATASVRSAFQLFAQTVKEGKLKKDVWMSHAQGFHGWGVDGFDGVSGDHSLLIRTLDAFLEIPIHTSPPPLTWLGTLKQWWYGAPRHAIHEIPYSNDYLPAHQVAWLNAVRSAALRTKLADRPEIAQLVQQLKLWRLGHTRKAVYYEDLDLPERRPMTASGGVMGGVVESGEGDAGEMIRQLEY</sequence>
<organism evidence="4 5">
    <name type="scientific">Naganishia liquefaciens</name>
    <dbReference type="NCBI Taxonomy" id="104408"/>
    <lineage>
        <taxon>Eukaryota</taxon>
        <taxon>Fungi</taxon>
        <taxon>Dikarya</taxon>
        <taxon>Basidiomycota</taxon>
        <taxon>Agaricomycotina</taxon>
        <taxon>Tremellomycetes</taxon>
        <taxon>Filobasidiales</taxon>
        <taxon>Filobasidiaceae</taxon>
        <taxon>Naganishia</taxon>
    </lineage>
</organism>
<keyword evidence="3" id="KW-0408">Iron</keyword>
<comment type="similarity">
    <text evidence="1">Belongs to the indoleamine 2,3-dioxygenase family.</text>
</comment>
<dbReference type="GO" id="GO:0019441">
    <property type="term" value="P:L-tryptophan catabolic process to kynurenine"/>
    <property type="evidence" value="ECO:0007669"/>
    <property type="project" value="InterPro"/>
</dbReference>
<evidence type="ECO:0000256" key="1">
    <source>
        <dbReference type="ARBA" id="ARBA00007119"/>
    </source>
</evidence>
<gene>
    <name evidence="4" type="ORF">NliqN6_4421</name>
</gene>
<accession>A0A8H3TVV7</accession>
<protein>
    <recommendedName>
        <fullName evidence="6">Indoleamine 2,3-dioxygenase</fullName>
    </recommendedName>
</protein>